<dbReference type="Pfam" id="PF00156">
    <property type="entry name" value="Pribosyltran"/>
    <property type="match status" value="1"/>
</dbReference>
<feature type="domain" description="Phosphoribosyltransferase" evidence="1">
    <location>
        <begin position="9"/>
        <end position="181"/>
    </location>
</feature>
<dbReference type="Gene3D" id="3.30.1310.20">
    <property type="entry name" value="PRTase-like"/>
    <property type="match status" value="1"/>
</dbReference>
<keyword evidence="2" id="KW-0808">Transferase</keyword>
<dbReference type="InterPro" id="IPR029057">
    <property type="entry name" value="PRTase-like"/>
</dbReference>
<name>A0ABY6I058_STRPE</name>
<accession>A0ABY6I058</accession>
<dbReference type="Gene3D" id="3.40.50.2020">
    <property type="match status" value="1"/>
</dbReference>
<protein>
    <submittedName>
        <fullName evidence="2">Phosphoribosyltransferase family protein</fullName>
    </submittedName>
</protein>
<sequence>MRFLDHRHAGQELAARLVEWLSGRDLTDILVLALPRGGVPVAAEVARALGAPLDVVVVRKIGAPGRPEAGIGAVAGDEPPLYDGRALEVLGLSEDDLASDAARERAELRRREELYRRGRPAPAVEGRTVIVVDDGLATGVTARAALRHLRARNPAHLILAVPVCAPGAAAAVRDEADAMVCLYRPESFRSVGQWYEEFAQVSDNEVISTLRRPGVSPGDR</sequence>
<dbReference type="GO" id="GO:0016757">
    <property type="term" value="F:glycosyltransferase activity"/>
    <property type="evidence" value="ECO:0007669"/>
    <property type="project" value="UniProtKB-KW"/>
</dbReference>
<dbReference type="RefSeq" id="WP_264241395.1">
    <property type="nucleotide sequence ID" value="NZ_CP107567.1"/>
</dbReference>
<dbReference type="EMBL" id="CP107567">
    <property type="protein sequence ID" value="UYQ60248.1"/>
    <property type="molecule type" value="Genomic_DNA"/>
</dbReference>
<evidence type="ECO:0000313" key="2">
    <source>
        <dbReference type="EMBL" id="UYQ60248.1"/>
    </source>
</evidence>
<keyword evidence="3" id="KW-1185">Reference proteome</keyword>
<dbReference type="SUPFAM" id="SSF53271">
    <property type="entry name" value="PRTase-like"/>
    <property type="match status" value="1"/>
</dbReference>
<keyword evidence="2" id="KW-0328">Glycosyltransferase</keyword>
<evidence type="ECO:0000259" key="1">
    <source>
        <dbReference type="Pfam" id="PF00156"/>
    </source>
</evidence>
<dbReference type="CDD" id="cd06223">
    <property type="entry name" value="PRTases_typeI"/>
    <property type="match status" value="1"/>
</dbReference>
<reference evidence="2" key="1">
    <citation type="submission" date="2022-10" db="EMBL/GenBank/DDBJ databases">
        <title>Cytochrome P450 Catalyzes Benzene Ring Formation in the Biosynthesis of Trialkyl-Substituted Aromatic Polyketides.</title>
        <authorList>
            <person name="Zhao E."/>
            <person name="Ge H."/>
        </authorList>
    </citation>
    <scope>NUCLEOTIDE SEQUENCE</scope>
    <source>
        <strain evidence="2">NA0869</strain>
    </source>
</reference>
<evidence type="ECO:0000313" key="3">
    <source>
        <dbReference type="Proteomes" id="UP001163878"/>
    </source>
</evidence>
<gene>
    <name evidence="2" type="ORF">OGH68_01315</name>
</gene>
<proteinExistence type="predicted"/>
<organism evidence="2 3">
    <name type="scientific">Streptomyces peucetius</name>
    <dbReference type="NCBI Taxonomy" id="1950"/>
    <lineage>
        <taxon>Bacteria</taxon>
        <taxon>Bacillati</taxon>
        <taxon>Actinomycetota</taxon>
        <taxon>Actinomycetes</taxon>
        <taxon>Kitasatosporales</taxon>
        <taxon>Streptomycetaceae</taxon>
        <taxon>Streptomyces</taxon>
    </lineage>
</organism>
<dbReference type="Proteomes" id="UP001163878">
    <property type="component" value="Chromosome"/>
</dbReference>
<dbReference type="InterPro" id="IPR000836">
    <property type="entry name" value="PRTase_dom"/>
</dbReference>